<feature type="transmembrane region" description="Helical" evidence="1">
    <location>
        <begin position="55"/>
        <end position="73"/>
    </location>
</feature>
<keyword evidence="1" id="KW-0812">Transmembrane</keyword>
<keyword evidence="1" id="KW-1133">Transmembrane helix</keyword>
<evidence type="ECO:0000256" key="1">
    <source>
        <dbReference type="SAM" id="Phobius"/>
    </source>
</evidence>
<sequence>MTLRLLPHYFKKIGLILFVGASLPDFIRGITSGYYDFHQASPSGDTSLLPLPSQTLWILEIIAILGIVLYAMAKDRIHDELLQWLRMEAIEITFFLTVVIVSIGYFFSHGFRIHPSYLINLQLIVFLIIYYVKKQSITSAN</sequence>
<dbReference type="EMBL" id="RJJE01000009">
    <property type="protein sequence ID" value="RNI29945.1"/>
    <property type="molecule type" value="Genomic_DNA"/>
</dbReference>
<reference evidence="2 3" key="1">
    <citation type="submission" date="2018-11" db="EMBL/GenBank/DDBJ databases">
        <title>Rufibacter latericius sp. nov., isolated from water in Baiyang Lake.</title>
        <authorList>
            <person name="Yang Y."/>
        </authorList>
    </citation>
    <scope>NUCLEOTIDE SEQUENCE [LARGE SCALE GENOMIC DNA]</scope>
    <source>
        <strain evidence="2 3">MCC P1</strain>
    </source>
</reference>
<gene>
    <name evidence="2" type="ORF">EFA69_10485</name>
</gene>
<organism evidence="2 3">
    <name type="scientific">Rufibacter immobilis</name>
    <dbReference type="NCBI Taxonomy" id="1348778"/>
    <lineage>
        <taxon>Bacteria</taxon>
        <taxon>Pseudomonadati</taxon>
        <taxon>Bacteroidota</taxon>
        <taxon>Cytophagia</taxon>
        <taxon>Cytophagales</taxon>
        <taxon>Hymenobacteraceae</taxon>
        <taxon>Rufibacter</taxon>
    </lineage>
</organism>
<dbReference type="OrthoDB" id="894278at2"/>
<dbReference type="Proteomes" id="UP000271010">
    <property type="component" value="Unassembled WGS sequence"/>
</dbReference>
<proteinExistence type="predicted"/>
<evidence type="ECO:0000313" key="2">
    <source>
        <dbReference type="EMBL" id="RNI29945.1"/>
    </source>
</evidence>
<name>A0A3M9MXR6_9BACT</name>
<keyword evidence="3" id="KW-1185">Reference proteome</keyword>
<dbReference type="RefSeq" id="WP_123133026.1">
    <property type="nucleotide sequence ID" value="NZ_RJJE01000009.1"/>
</dbReference>
<accession>A0A3M9MXR6</accession>
<feature type="transmembrane region" description="Helical" evidence="1">
    <location>
        <begin position="85"/>
        <end position="107"/>
    </location>
</feature>
<keyword evidence="1" id="KW-0472">Membrane</keyword>
<evidence type="ECO:0000313" key="3">
    <source>
        <dbReference type="Proteomes" id="UP000271010"/>
    </source>
</evidence>
<protein>
    <submittedName>
        <fullName evidence="2">Uncharacterized protein</fullName>
    </submittedName>
</protein>
<feature type="transmembrane region" description="Helical" evidence="1">
    <location>
        <begin position="12"/>
        <end position="35"/>
    </location>
</feature>
<dbReference type="AlphaFoldDB" id="A0A3M9MXR6"/>
<feature type="transmembrane region" description="Helical" evidence="1">
    <location>
        <begin position="113"/>
        <end position="132"/>
    </location>
</feature>
<comment type="caution">
    <text evidence="2">The sequence shown here is derived from an EMBL/GenBank/DDBJ whole genome shotgun (WGS) entry which is preliminary data.</text>
</comment>